<dbReference type="eggNOG" id="KOG1962">
    <property type="taxonomic scope" value="Eukaryota"/>
</dbReference>
<sequence>MSLYYALVFCILVVEVVAFTLLALPLPARVRRPLASAAARPFRQASVQVAAKCVAGFVLLLFLDATARAHRLGAQSAAAGHVHGAERAELLSRRFLAQRNMYLTGFTLFLSFTVARTSSLVAELMDLRAAAKSDTNSKSTTASSASIAESLRAKLKAADLEIETLKSRAATLST</sequence>
<keyword evidence="2 5" id="KW-0812">Transmembrane</keyword>
<dbReference type="GeneID" id="14493266"/>
<name>I2GWC3_HENB6</name>
<dbReference type="HOGENOM" id="CLU_087648_0_0_1"/>
<dbReference type="InterPro" id="IPR040463">
    <property type="entry name" value="BAP29/BAP31_N"/>
</dbReference>
<evidence type="ECO:0000256" key="2">
    <source>
        <dbReference type="ARBA" id="ARBA00022692"/>
    </source>
</evidence>
<dbReference type="PANTHER" id="PTHR12701">
    <property type="entry name" value="BCR-ASSOCIATED PROTEIN, BAP"/>
    <property type="match status" value="1"/>
</dbReference>
<evidence type="ECO:0000256" key="5">
    <source>
        <dbReference type="RuleBase" id="RU367026"/>
    </source>
</evidence>
<accession>I2GWC3</accession>
<dbReference type="AlphaFoldDB" id="I2GWC3"/>
<organism evidence="7 8">
    <name type="scientific">Henningerozyma blattae (strain ATCC 34711 / CBS 6284 / DSM 70876 / NBRC 10599 / NRRL Y-10934 / UCD 77-7)</name>
    <name type="common">Yeast</name>
    <name type="synonym">Tetrapisispora blattae</name>
    <dbReference type="NCBI Taxonomy" id="1071380"/>
    <lineage>
        <taxon>Eukaryota</taxon>
        <taxon>Fungi</taxon>
        <taxon>Dikarya</taxon>
        <taxon>Ascomycota</taxon>
        <taxon>Saccharomycotina</taxon>
        <taxon>Saccharomycetes</taxon>
        <taxon>Saccharomycetales</taxon>
        <taxon>Saccharomycetaceae</taxon>
        <taxon>Henningerozyma</taxon>
    </lineage>
</organism>
<dbReference type="RefSeq" id="XP_004177944.1">
    <property type="nucleotide sequence ID" value="XM_004177896.1"/>
</dbReference>
<evidence type="ECO:0000256" key="3">
    <source>
        <dbReference type="ARBA" id="ARBA00022989"/>
    </source>
</evidence>
<dbReference type="GO" id="GO:0005789">
    <property type="term" value="C:endoplasmic reticulum membrane"/>
    <property type="evidence" value="ECO:0007669"/>
    <property type="project" value="UniProtKB-SubCell"/>
</dbReference>
<dbReference type="FunCoup" id="I2GWC3">
    <property type="interactions" value="673"/>
</dbReference>
<keyword evidence="5" id="KW-0653">Protein transport</keyword>
<keyword evidence="5" id="KW-0256">Endoplasmic reticulum</keyword>
<dbReference type="Pfam" id="PF05529">
    <property type="entry name" value="Bap31"/>
    <property type="match status" value="1"/>
</dbReference>
<feature type="transmembrane region" description="Helical" evidence="5">
    <location>
        <begin position="6"/>
        <end position="24"/>
    </location>
</feature>
<evidence type="ECO:0000256" key="1">
    <source>
        <dbReference type="ARBA" id="ARBA00004141"/>
    </source>
</evidence>
<evidence type="ECO:0000313" key="7">
    <source>
        <dbReference type="EMBL" id="CCH58425.1"/>
    </source>
</evidence>
<comment type="function">
    <text evidence="5">May play a role in anterograde transport of membrane proteins from the endoplasmic reticulum to the Golgi.</text>
</comment>
<dbReference type="KEGG" id="tbl:TBLA_0A06340"/>
<keyword evidence="5" id="KW-0813">Transport</keyword>
<evidence type="ECO:0000313" key="8">
    <source>
        <dbReference type="Proteomes" id="UP000002866"/>
    </source>
</evidence>
<dbReference type="InParanoid" id="I2GWC3"/>
<dbReference type="OMA" id="FIDCINR"/>
<keyword evidence="5" id="KW-0931">ER-Golgi transport</keyword>
<dbReference type="GO" id="GO:0006888">
    <property type="term" value="P:endoplasmic reticulum to Golgi vesicle-mediated transport"/>
    <property type="evidence" value="ECO:0007669"/>
    <property type="project" value="UniProtKB-UniRule"/>
</dbReference>
<evidence type="ECO:0000256" key="4">
    <source>
        <dbReference type="ARBA" id="ARBA00023136"/>
    </source>
</evidence>
<feature type="transmembrane region" description="Helical" evidence="5">
    <location>
        <begin position="45"/>
        <end position="63"/>
    </location>
</feature>
<protein>
    <recommendedName>
        <fullName evidence="5">Endoplasmic reticulum transmembrane protein</fullName>
    </recommendedName>
</protein>
<dbReference type="OrthoDB" id="435607at2759"/>
<gene>
    <name evidence="7" type="primary">TBLA0A06340</name>
    <name evidence="7" type="ORF">TBLA_0A06340</name>
</gene>
<dbReference type="GO" id="GO:0006886">
    <property type="term" value="P:intracellular protein transport"/>
    <property type="evidence" value="ECO:0007669"/>
    <property type="project" value="UniProtKB-UniRule"/>
</dbReference>
<comment type="subcellular location">
    <subcellularLocation>
        <location evidence="5">Endoplasmic reticulum membrane</location>
        <topology evidence="5">Multi-pass membrane protein</topology>
    </subcellularLocation>
    <subcellularLocation>
        <location evidence="1">Membrane</location>
        <topology evidence="1">Multi-pass membrane protein</topology>
    </subcellularLocation>
</comment>
<comment type="caution">
    <text evidence="5">Lacks conserved residue(s) required for the propagation of feature annotation.</text>
</comment>
<reference evidence="7 8" key="1">
    <citation type="journal article" date="2011" name="Proc. Natl. Acad. Sci. U.S.A.">
        <title>Evolutionary erosion of yeast sex chromosomes by mating-type switching accidents.</title>
        <authorList>
            <person name="Gordon J.L."/>
            <person name="Armisen D."/>
            <person name="Proux-Wera E."/>
            <person name="Oheigeartaigh S.S."/>
            <person name="Byrne K.P."/>
            <person name="Wolfe K.H."/>
        </authorList>
    </citation>
    <scope>NUCLEOTIDE SEQUENCE [LARGE SCALE GENOMIC DNA]</scope>
    <source>
        <strain evidence="8">ATCC 34711 / CBS 6284 / DSM 70876 / NBRC 10599 / NRRL Y-10934 / UCD 77-7</strain>
    </source>
</reference>
<comment type="similarity">
    <text evidence="5">Belongs to the BCAP29/BCAP31 family.</text>
</comment>
<feature type="domain" description="BAP29/BAP31 transmembrane" evidence="6">
    <location>
        <begin position="1"/>
        <end position="131"/>
    </location>
</feature>
<keyword evidence="3 5" id="KW-1133">Transmembrane helix</keyword>
<keyword evidence="4 5" id="KW-0472">Membrane</keyword>
<evidence type="ECO:0000259" key="6">
    <source>
        <dbReference type="Pfam" id="PF05529"/>
    </source>
</evidence>
<dbReference type="STRING" id="1071380.I2GWC3"/>
<keyword evidence="8" id="KW-1185">Reference proteome</keyword>
<dbReference type="EMBL" id="HE806316">
    <property type="protein sequence ID" value="CCH58425.1"/>
    <property type="molecule type" value="Genomic_DNA"/>
</dbReference>
<proteinExistence type="inferred from homology"/>
<dbReference type="Proteomes" id="UP000002866">
    <property type="component" value="Chromosome 1"/>
</dbReference>
<dbReference type="PANTHER" id="PTHR12701:SF20">
    <property type="entry name" value="ENDOPLASMIC RETICULUM TRANSMEMBRANE PROTEIN"/>
    <property type="match status" value="1"/>
</dbReference>
<dbReference type="InterPro" id="IPR008417">
    <property type="entry name" value="BAP29/BAP31"/>
</dbReference>
<dbReference type="GO" id="GO:0070973">
    <property type="term" value="P:protein localization to endoplasmic reticulum exit site"/>
    <property type="evidence" value="ECO:0007669"/>
    <property type="project" value="UniProtKB-UniRule"/>
</dbReference>